<organism evidence="1 2">
    <name type="scientific">Phycicoccus duodecadis</name>
    <dbReference type="NCBI Taxonomy" id="173053"/>
    <lineage>
        <taxon>Bacteria</taxon>
        <taxon>Bacillati</taxon>
        <taxon>Actinomycetota</taxon>
        <taxon>Actinomycetes</taxon>
        <taxon>Micrococcales</taxon>
        <taxon>Intrasporangiaceae</taxon>
        <taxon>Phycicoccus</taxon>
    </lineage>
</organism>
<dbReference type="OrthoDB" id="3210860at2"/>
<dbReference type="InterPro" id="IPR021491">
    <property type="entry name" value="DUF3145"/>
</dbReference>
<comment type="caution">
    <text evidence="1">The sequence shown here is derived from an EMBL/GenBank/DDBJ whole genome shotgun (WGS) entry which is preliminary data.</text>
</comment>
<accession>A0A2N3YN16</accession>
<evidence type="ECO:0000313" key="1">
    <source>
        <dbReference type="EMBL" id="PKW28236.1"/>
    </source>
</evidence>
<dbReference type="EMBL" id="PJNE01000001">
    <property type="protein sequence ID" value="PKW28236.1"/>
    <property type="molecule type" value="Genomic_DNA"/>
</dbReference>
<dbReference type="RefSeq" id="WP_101396790.1">
    <property type="nucleotide sequence ID" value="NZ_PJNE01000001.1"/>
</dbReference>
<evidence type="ECO:0000313" key="2">
    <source>
        <dbReference type="Proteomes" id="UP000233781"/>
    </source>
</evidence>
<proteinExistence type="predicted"/>
<dbReference type="Pfam" id="PF11343">
    <property type="entry name" value="DUF3145"/>
    <property type="match status" value="1"/>
</dbReference>
<keyword evidence="2" id="KW-1185">Reference proteome</keyword>
<name>A0A2N3YN16_9MICO</name>
<reference evidence="1 2" key="1">
    <citation type="submission" date="2017-12" db="EMBL/GenBank/DDBJ databases">
        <title>Sequencing the genomes of 1000 Actinobacteria strains.</title>
        <authorList>
            <person name="Klenk H.-P."/>
        </authorList>
    </citation>
    <scope>NUCLEOTIDE SEQUENCE [LARGE SCALE GENOMIC DNA]</scope>
    <source>
        <strain evidence="1 2">DSM 12806</strain>
    </source>
</reference>
<dbReference type="Proteomes" id="UP000233781">
    <property type="component" value="Unassembled WGS sequence"/>
</dbReference>
<sequence length="171" mass="18816">MSVAMPRTATRGVVYIHSTPKALCPHIIWALEGVLGAGVTVQWTEQPAAPGLVRTELSWASESGTGARLASALRGWEHLRYEVTEEPSPGCDGSRWSHTPRLGIHHTWTSANGDAVVNEDRLREVVVLSQGSPEAMREMIEELLGLEWDDELEPFRYAGDGAPVRWLHQVG</sequence>
<protein>
    <submittedName>
        <fullName evidence="1">Uncharacterized protein DUF3145</fullName>
    </submittedName>
</protein>
<gene>
    <name evidence="1" type="ORF">ATL31_3097</name>
</gene>
<dbReference type="AlphaFoldDB" id="A0A2N3YN16"/>